<dbReference type="STRING" id="1291742.LOOC260_106890"/>
<dbReference type="EMBL" id="AP014680">
    <property type="protein sequence ID" value="BAP85245.1"/>
    <property type="molecule type" value="Genomic_DNA"/>
</dbReference>
<dbReference type="RefSeq" id="WP_041093039.1">
    <property type="nucleotide sequence ID" value="NZ_AP014680.1"/>
</dbReference>
<sequence length="201" mass="23818">MSRRSKQLEFKPLIAIYCEGDSEKVYFEMLKRKYHASNVRAEKVSINSMGTKGLSLLYRAQSKIEALPKNKKIDQAYVIFDRDDLSNKELKKCNNYARSHKIKIMFSSVNIEIWVLMHFQPVSRVYTARELNRLLSGEKYFNTDYSKFKGNPYDEYLVDRVKYAKNNAEILLKRSTDPWYERDPYTNVNNFISDIFKVSQF</sequence>
<evidence type="ECO:0000313" key="2">
    <source>
        <dbReference type="Proteomes" id="UP000031620"/>
    </source>
</evidence>
<dbReference type="KEGG" id="lho:LOOC260_106890"/>
<name>A0A0A1GTD9_9LACO</name>
<organism evidence="1 2">
    <name type="scientific">Paucilactobacillus hokkaidonensis JCM 18461</name>
    <dbReference type="NCBI Taxonomy" id="1291742"/>
    <lineage>
        <taxon>Bacteria</taxon>
        <taxon>Bacillati</taxon>
        <taxon>Bacillota</taxon>
        <taxon>Bacilli</taxon>
        <taxon>Lactobacillales</taxon>
        <taxon>Lactobacillaceae</taxon>
        <taxon>Paucilactobacillus</taxon>
    </lineage>
</organism>
<protein>
    <submittedName>
        <fullName evidence="1">Abortive phage resistance protein</fullName>
    </submittedName>
</protein>
<accession>A0A0A1GTD9</accession>
<dbReference type="InterPro" id="IPR025591">
    <property type="entry name" value="RloB"/>
</dbReference>
<evidence type="ECO:0000313" key="1">
    <source>
        <dbReference type="EMBL" id="BAP85245.1"/>
    </source>
</evidence>
<proteinExistence type="predicted"/>
<dbReference type="Pfam" id="PF13707">
    <property type="entry name" value="RloB"/>
    <property type="match status" value="1"/>
</dbReference>
<dbReference type="Proteomes" id="UP000031620">
    <property type="component" value="Chromosome"/>
</dbReference>
<gene>
    <name evidence="1" type="ORF">LOOC260_106890</name>
</gene>
<dbReference type="AlphaFoldDB" id="A0A0A1GTD9"/>
<dbReference type="HOGENOM" id="CLU_090993_2_0_9"/>
<reference evidence="1 2" key="1">
    <citation type="submission" date="2014-11" db="EMBL/GenBank/DDBJ databases">
        <title>Complete genome sequence and analysis of Lactobacillus hokkaidonensis LOOC260T.</title>
        <authorList>
            <person name="Tanizawa Y."/>
            <person name="Tohno M."/>
            <person name="Kaminuma E."/>
            <person name="Nakamura Y."/>
            <person name="Arita M."/>
        </authorList>
    </citation>
    <scope>NUCLEOTIDE SEQUENCE [LARGE SCALE GENOMIC DNA]</scope>
    <source>
        <strain evidence="1 2">LOOC260</strain>
    </source>
</reference>